<dbReference type="AlphaFoldDB" id="A0A0C3B7W6"/>
<evidence type="ECO:0000313" key="2">
    <source>
        <dbReference type="EMBL" id="KIM32910.1"/>
    </source>
</evidence>
<feature type="compositionally biased region" description="Low complexity" evidence="1">
    <location>
        <begin position="422"/>
        <end position="432"/>
    </location>
</feature>
<gene>
    <name evidence="2" type="ORF">M408DRAFT_188735</name>
</gene>
<accession>A0A0C3B7W6</accession>
<feature type="region of interest" description="Disordered" evidence="1">
    <location>
        <begin position="422"/>
        <end position="514"/>
    </location>
</feature>
<feature type="compositionally biased region" description="Low complexity" evidence="1">
    <location>
        <begin position="440"/>
        <end position="462"/>
    </location>
</feature>
<feature type="compositionally biased region" description="Polar residues" evidence="1">
    <location>
        <begin position="391"/>
        <end position="401"/>
    </location>
</feature>
<dbReference type="HOGENOM" id="CLU_530145_0_0_1"/>
<evidence type="ECO:0000313" key="3">
    <source>
        <dbReference type="Proteomes" id="UP000054097"/>
    </source>
</evidence>
<feature type="compositionally biased region" description="Polar residues" evidence="1">
    <location>
        <begin position="327"/>
        <end position="341"/>
    </location>
</feature>
<sequence>MTGSSTPTRSCLKRRLQAAKNSISGSLSSTGSSSGSSTKSLCKTVSFDGKEHIYFADPDYDRHSVPVAPKLSYEDLLELKMLNVNMMCPQNSNTRCSGVGIGILPLLPPSEPSSATSTSNNSPVLQPKQTIHSTHSIIGRHLSAKNQHFVGLLDDDLASAYSSTPPPSSPSEHSPNMNVTALPMIATDDEGQLIFQFTDSGDLDDTFDHNIHSRRHESANNVNGSKHAHDLSLNLTTKLAKIEESATAAPFPLPPSKQQNQPNQAAFTLTPSFFALPPQPQPATMPKSDPSESASPFPFAPPVPTTAGLGLPSLPSLSMSASQCSSNKTTPTPSNLASPTRLSHHQHTSSSGSSPTSPQSTPHASPKYATAMHVSMRAASRTGNAPAAGPPTSTNHQTQGQSHPPAGPLAALHLQHLQKHPLSPLLSGVPSPSLAPPSPLSLNPPNLDNTSSTTFSSSSSTTINGVMSAAAANPGGFFSCQKRSSNSTGAHAKRPSAGAPTLRPTSPIVKPLKS</sequence>
<dbReference type="EMBL" id="KN824279">
    <property type="protein sequence ID" value="KIM32910.1"/>
    <property type="molecule type" value="Genomic_DNA"/>
</dbReference>
<dbReference type="OrthoDB" id="2802795at2759"/>
<name>A0A0C3B7W6_SERVB</name>
<proteinExistence type="predicted"/>
<feature type="region of interest" description="Disordered" evidence="1">
    <location>
        <begin position="273"/>
        <end position="408"/>
    </location>
</feature>
<reference evidence="2 3" key="1">
    <citation type="submission" date="2014-04" db="EMBL/GenBank/DDBJ databases">
        <authorList>
            <consortium name="DOE Joint Genome Institute"/>
            <person name="Kuo A."/>
            <person name="Zuccaro A."/>
            <person name="Kohler A."/>
            <person name="Nagy L.G."/>
            <person name="Floudas D."/>
            <person name="Copeland A."/>
            <person name="Barry K.W."/>
            <person name="Cichocki N."/>
            <person name="Veneault-Fourrey C."/>
            <person name="LaButti K."/>
            <person name="Lindquist E.A."/>
            <person name="Lipzen A."/>
            <person name="Lundell T."/>
            <person name="Morin E."/>
            <person name="Murat C."/>
            <person name="Sun H."/>
            <person name="Tunlid A."/>
            <person name="Henrissat B."/>
            <person name="Grigoriev I.V."/>
            <person name="Hibbett D.S."/>
            <person name="Martin F."/>
            <person name="Nordberg H.P."/>
            <person name="Cantor M.N."/>
            <person name="Hua S.X."/>
        </authorList>
    </citation>
    <scope>NUCLEOTIDE SEQUENCE [LARGE SCALE GENOMIC DNA]</scope>
    <source>
        <strain evidence="2 3">MAFF 305830</strain>
    </source>
</reference>
<dbReference type="Proteomes" id="UP000054097">
    <property type="component" value="Unassembled WGS sequence"/>
</dbReference>
<keyword evidence="3" id="KW-1185">Reference proteome</keyword>
<feature type="compositionally biased region" description="Low complexity" evidence="1">
    <location>
        <begin position="348"/>
        <end position="366"/>
    </location>
</feature>
<reference evidence="3" key="2">
    <citation type="submission" date="2015-01" db="EMBL/GenBank/DDBJ databases">
        <title>Evolutionary Origins and Diversification of the Mycorrhizal Mutualists.</title>
        <authorList>
            <consortium name="DOE Joint Genome Institute"/>
            <consortium name="Mycorrhizal Genomics Consortium"/>
            <person name="Kohler A."/>
            <person name="Kuo A."/>
            <person name="Nagy L.G."/>
            <person name="Floudas D."/>
            <person name="Copeland A."/>
            <person name="Barry K.W."/>
            <person name="Cichocki N."/>
            <person name="Veneault-Fourrey C."/>
            <person name="LaButti K."/>
            <person name="Lindquist E.A."/>
            <person name="Lipzen A."/>
            <person name="Lundell T."/>
            <person name="Morin E."/>
            <person name="Murat C."/>
            <person name="Riley R."/>
            <person name="Ohm R."/>
            <person name="Sun H."/>
            <person name="Tunlid A."/>
            <person name="Henrissat B."/>
            <person name="Grigoriev I.V."/>
            <person name="Hibbett D.S."/>
            <person name="Martin F."/>
        </authorList>
    </citation>
    <scope>NUCLEOTIDE SEQUENCE [LARGE SCALE GENOMIC DNA]</scope>
    <source>
        <strain evidence="3">MAFF 305830</strain>
    </source>
</reference>
<evidence type="ECO:0000256" key="1">
    <source>
        <dbReference type="SAM" id="MobiDB-lite"/>
    </source>
</evidence>
<protein>
    <submittedName>
        <fullName evidence="2">Uncharacterized protein</fullName>
    </submittedName>
</protein>
<organism evidence="2 3">
    <name type="scientific">Serendipita vermifera MAFF 305830</name>
    <dbReference type="NCBI Taxonomy" id="933852"/>
    <lineage>
        <taxon>Eukaryota</taxon>
        <taxon>Fungi</taxon>
        <taxon>Dikarya</taxon>
        <taxon>Basidiomycota</taxon>
        <taxon>Agaricomycotina</taxon>
        <taxon>Agaricomycetes</taxon>
        <taxon>Sebacinales</taxon>
        <taxon>Serendipitaceae</taxon>
        <taxon>Serendipita</taxon>
    </lineage>
</organism>
<feature type="compositionally biased region" description="Low complexity" evidence="1">
    <location>
        <begin position="305"/>
        <end position="326"/>
    </location>
</feature>